<sequence>MPVSTTTFTSMSISHFSMNQVLGSGEEEKLTHECKELLLSIPRERGWRTPYIYQFQGFWCQPKEIQAILLFHKHFQARESDIILATIPKSGTTWLKALAFAILNRKQFPAFSNNHPLLVSNPHDLVPFFEYKLYANNQIPDLSKYPEPRTFATHIPFQSLEESIKKSNCKIVYICRNPFDTFISSWIYCNKLRAETLPPLLREDCFNMYCNGAIGFGPFWDHMLGYWKESLERPDKVLFLKYEDMKEDTSFHLKKLAKFLGCPFSMEEEKERVIEDIAKLCSFEKMKNLEVNKSGKSIMNFENRHLFRKGEVGDWMNYLSPSMVEQLTQVMEEKLGGSGLEFKLIS</sequence>
<proteinExistence type="inferred from homology"/>
<evidence type="ECO:0000256" key="3">
    <source>
        <dbReference type="RuleBase" id="RU361155"/>
    </source>
</evidence>
<accession>A0ABQ9NDJ8</accession>
<evidence type="ECO:0000256" key="2">
    <source>
        <dbReference type="ARBA" id="ARBA00022679"/>
    </source>
</evidence>
<dbReference type="SUPFAM" id="SSF52540">
    <property type="entry name" value="P-loop containing nucleoside triphosphate hydrolases"/>
    <property type="match status" value="1"/>
</dbReference>
<evidence type="ECO:0000313" key="5">
    <source>
        <dbReference type="EMBL" id="KAJ9190532.1"/>
    </source>
</evidence>
<keyword evidence="6" id="KW-1185">Reference proteome</keyword>
<evidence type="ECO:0000256" key="1">
    <source>
        <dbReference type="ARBA" id="ARBA00005771"/>
    </source>
</evidence>
<organism evidence="5 6">
    <name type="scientific">Hevea brasiliensis</name>
    <name type="common">Para rubber tree</name>
    <name type="synonym">Siphonia brasiliensis</name>
    <dbReference type="NCBI Taxonomy" id="3981"/>
    <lineage>
        <taxon>Eukaryota</taxon>
        <taxon>Viridiplantae</taxon>
        <taxon>Streptophyta</taxon>
        <taxon>Embryophyta</taxon>
        <taxon>Tracheophyta</taxon>
        <taxon>Spermatophyta</taxon>
        <taxon>Magnoliopsida</taxon>
        <taxon>eudicotyledons</taxon>
        <taxon>Gunneridae</taxon>
        <taxon>Pentapetalae</taxon>
        <taxon>rosids</taxon>
        <taxon>fabids</taxon>
        <taxon>Malpighiales</taxon>
        <taxon>Euphorbiaceae</taxon>
        <taxon>Crotonoideae</taxon>
        <taxon>Micrandreae</taxon>
        <taxon>Hevea</taxon>
    </lineage>
</organism>
<name>A0ABQ9NDJ8_HEVBR</name>
<keyword evidence="2 3" id="KW-0808">Transferase</keyword>
<dbReference type="EMBL" id="JARPOI010000001">
    <property type="protein sequence ID" value="KAJ9190532.1"/>
    <property type="molecule type" value="Genomic_DNA"/>
</dbReference>
<reference evidence="5" key="1">
    <citation type="journal article" date="2023" name="Plant Biotechnol. J.">
        <title>Chromosome-level wild Hevea brasiliensis genome provides new tools for genomic-assisted breeding and valuable loci to elevate rubber yield.</title>
        <authorList>
            <person name="Cheng H."/>
            <person name="Song X."/>
            <person name="Hu Y."/>
            <person name="Wu T."/>
            <person name="Yang Q."/>
            <person name="An Z."/>
            <person name="Feng S."/>
            <person name="Deng Z."/>
            <person name="Wu W."/>
            <person name="Zeng X."/>
            <person name="Tu M."/>
            <person name="Wang X."/>
            <person name="Huang H."/>
        </authorList>
    </citation>
    <scope>NUCLEOTIDE SEQUENCE</scope>
    <source>
        <strain evidence="5">MT/VB/25A 57/8</strain>
    </source>
</reference>
<dbReference type="InterPro" id="IPR027417">
    <property type="entry name" value="P-loop_NTPase"/>
</dbReference>
<evidence type="ECO:0000313" key="6">
    <source>
        <dbReference type="Proteomes" id="UP001174677"/>
    </source>
</evidence>
<dbReference type="EC" id="2.8.2.-" evidence="3"/>
<comment type="caution">
    <text evidence="5">The sequence shown here is derived from an EMBL/GenBank/DDBJ whole genome shotgun (WGS) entry which is preliminary data.</text>
</comment>
<dbReference type="Pfam" id="PF00685">
    <property type="entry name" value="Sulfotransfer_1"/>
    <property type="match status" value="1"/>
</dbReference>
<evidence type="ECO:0000259" key="4">
    <source>
        <dbReference type="Pfam" id="PF00685"/>
    </source>
</evidence>
<gene>
    <name evidence="5" type="ORF">P3X46_001720</name>
</gene>
<dbReference type="PANTHER" id="PTHR11783">
    <property type="entry name" value="SULFOTRANSFERASE SULT"/>
    <property type="match status" value="1"/>
</dbReference>
<comment type="similarity">
    <text evidence="1 3">Belongs to the sulfotransferase 1 family.</text>
</comment>
<dbReference type="InterPro" id="IPR000863">
    <property type="entry name" value="Sulfotransferase_dom"/>
</dbReference>
<dbReference type="Proteomes" id="UP001174677">
    <property type="component" value="Chromosome 1"/>
</dbReference>
<feature type="domain" description="Sulfotransferase" evidence="4">
    <location>
        <begin position="80"/>
        <end position="339"/>
    </location>
</feature>
<protein>
    <recommendedName>
        <fullName evidence="3">Sulfotransferase</fullName>
        <ecNumber evidence="3">2.8.2.-</ecNumber>
    </recommendedName>
</protein>
<dbReference type="Gene3D" id="3.40.50.300">
    <property type="entry name" value="P-loop containing nucleotide triphosphate hydrolases"/>
    <property type="match status" value="1"/>
</dbReference>